<reference evidence="7 8" key="1">
    <citation type="submission" date="2021-12" db="EMBL/GenBank/DDBJ databases">
        <title>Discovery of the Pendulisporaceae a myxobacterial family with distinct sporulation behavior and unique specialized metabolism.</title>
        <authorList>
            <person name="Garcia R."/>
            <person name="Popoff A."/>
            <person name="Bader C.D."/>
            <person name="Loehr J."/>
            <person name="Walesch S."/>
            <person name="Walt C."/>
            <person name="Boldt J."/>
            <person name="Bunk B."/>
            <person name="Haeckl F.J.F.P.J."/>
            <person name="Gunesch A.P."/>
            <person name="Birkelbach J."/>
            <person name="Nuebel U."/>
            <person name="Pietschmann T."/>
            <person name="Bach T."/>
            <person name="Mueller R."/>
        </authorList>
    </citation>
    <scope>NUCLEOTIDE SEQUENCE [LARGE SCALE GENOMIC DNA]</scope>
    <source>
        <strain evidence="7 8">MSr12523</strain>
    </source>
</reference>
<gene>
    <name evidence="7" type="ORF">LZC95_26130</name>
</gene>
<evidence type="ECO:0000256" key="5">
    <source>
        <dbReference type="SAM" id="MobiDB-lite"/>
    </source>
</evidence>
<dbReference type="PANTHER" id="PTHR43289:SF34">
    <property type="entry name" value="SERINE_THREONINE-PROTEIN KINASE YBDM-RELATED"/>
    <property type="match status" value="1"/>
</dbReference>
<dbReference type="Gene3D" id="1.10.510.10">
    <property type="entry name" value="Transferase(Phosphotransferase) domain 1"/>
    <property type="match status" value="1"/>
</dbReference>
<evidence type="ECO:0000313" key="8">
    <source>
        <dbReference type="Proteomes" id="UP001379533"/>
    </source>
</evidence>
<feature type="domain" description="Protein kinase" evidence="6">
    <location>
        <begin position="4"/>
        <end position="282"/>
    </location>
</feature>
<protein>
    <submittedName>
        <fullName evidence="7">Protein kinase</fullName>
    </submittedName>
</protein>
<dbReference type="RefSeq" id="WP_394840582.1">
    <property type="nucleotide sequence ID" value="NZ_CP089982.1"/>
</dbReference>
<dbReference type="InterPro" id="IPR011009">
    <property type="entry name" value="Kinase-like_dom_sf"/>
</dbReference>
<proteinExistence type="predicted"/>
<evidence type="ECO:0000256" key="2">
    <source>
        <dbReference type="ARBA" id="ARBA00022741"/>
    </source>
</evidence>
<organism evidence="7 8">
    <name type="scientific">Pendulispora brunnea</name>
    <dbReference type="NCBI Taxonomy" id="2905690"/>
    <lineage>
        <taxon>Bacteria</taxon>
        <taxon>Pseudomonadati</taxon>
        <taxon>Myxococcota</taxon>
        <taxon>Myxococcia</taxon>
        <taxon>Myxococcales</taxon>
        <taxon>Sorangiineae</taxon>
        <taxon>Pendulisporaceae</taxon>
        <taxon>Pendulispora</taxon>
    </lineage>
</organism>
<accession>A0ABZ2JU18</accession>
<dbReference type="PROSITE" id="PS50011">
    <property type="entry name" value="PROTEIN_KINASE_DOM"/>
    <property type="match status" value="1"/>
</dbReference>
<evidence type="ECO:0000256" key="1">
    <source>
        <dbReference type="ARBA" id="ARBA00022679"/>
    </source>
</evidence>
<dbReference type="Proteomes" id="UP001379533">
    <property type="component" value="Chromosome"/>
</dbReference>
<keyword evidence="3 7" id="KW-0418">Kinase</keyword>
<dbReference type="InterPro" id="IPR008271">
    <property type="entry name" value="Ser/Thr_kinase_AS"/>
</dbReference>
<evidence type="ECO:0000256" key="4">
    <source>
        <dbReference type="ARBA" id="ARBA00022840"/>
    </source>
</evidence>
<evidence type="ECO:0000259" key="6">
    <source>
        <dbReference type="PROSITE" id="PS50011"/>
    </source>
</evidence>
<sequence>MGSYRLIRLLGEGSAGVVYLGEHPLVGARVAIKILHEYCADSPDMLERFINEAKAANVIQSPHIVRCSDFGTLPDGASHYAVMEYLEGQTLEQMLTRRGVLEFWHAAEVCRQIAVGMAGAHAAGIIHRDLKPANVFVQYDAGGTPFVRILDFGIAKLMESTWQGGGVDSSPQPKATLTGTVMGTPLYCSPEQADGKSVTTASDIYSLGAMLYELVSGRAPIEGDNLVQIFVRKSTVEPVPIHELCPDLPADFAELIMQMLARAPHGRPASMDDIAQRLDAVVQKMPASSRTAQPASRVNPSLNATLASAALPLVTTPRPIVVSSAPPVRPSRFRRAPWILAAALTLGIAAFAVHRTSRGPDAPMSASSSANVIVPVPEVAPSFVAATADKSEPAPPPVPVESLAVAPRPSARRPAARKAPAPPPETAESARPVVPAPPANSAGKLVNPFD</sequence>
<dbReference type="PANTHER" id="PTHR43289">
    <property type="entry name" value="MITOGEN-ACTIVATED PROTEIN KINASE KINASE KINASE 20-RELATED"/>
    <property type="match status" value="1"/>
</dbReference>
<dbReference type="GO" id="GO:0016301">
    <property type="term" value="F:kinase activity"/>
    <property type="evidence" value="ECO:0007669"/>
    <property type="project" value="UniProtKB-KW"/>
</dbReference>
<keyword evidence="8" id="KW-1185">Reference proteome</keyword>
<keyword evidence="2" id="KW-0547">Nucleotide-binding</keyword>
<dbReference type="InterPro" id="IPR000719">
    <property type="entry name" value="Prot_kinase_dom"/>
</dbReference>
<dbReference type="CDD" id="cd14014">
    <property type="entry name" value="STKc_PknB_like"/>
    <property type="match status" value="1"/>
</dbReference>
<evidence type="ECO:0000256" key="3">
    <source>
        <dbReference type="ARBA" id="ARBA00022777"/>
    </source>
</evidence>
<feature type="region of interest" description="Disordered" evidence="5">
    <location>
        <begin position="388"/>
        <end position="450"/>
    </location>
</feature>
<dbReference type="Gene3D" id="3.30.200.20">
    <property type="entry name" value="Phosphorylase Kinase, domain 1"/>
    <property type="match status" value="1"/>
</dbReference>
<name>A0ABZ2JU18_9BACT</name>
<keyword evidence="1" id="KW-0808">Transferase</keyword>
<feature type="compositionally biased region" description="Low complexity" evidence="5">
    <location>
        <begin position="400"/>
        <end position="409"/>
    </location>
</feature>
<keyword evidence="4" id="KW-0067">ATP-binding</keyword>
<dbReference type="SMART" id="SM00220">
    <property type="entry name" value="S_TKc"/>
    <property type="match status" value="1"/>
</dbReference>
<dbReference type="PROSITE" id="PS00108">
    <property type="entry name" value="PROTEIN_KINASE_ST"/>
    <property type="match status" value="1"/>
</dbReference>
<dbReference type="EMBL" id="CP089982">
    <property type="protein sequence ID" value="WXA89969.1"/>
    <property type="molecule type" value="Genomic_DNA"/>
</dbReference>
<evidence type="ECO:0000313" key="7">
    <source>
        <dbReference type="EMBL" id="WXA89969.1"/>
    </source>
</evidence>
<dbReference type="SUPFAM" id="SSF56112">
    <property type="entry name" value="Protein kinase-like (PK-like)"/>
    <property type="match status" value="1"/>
</dbReference>
<dbReference type="Pfam" id="PF00069">
    <property type="entry name" value="Pkinase"/>
    <property type="match status" value="1"/>
</dbReference>